<feature type="transmembrane region" description="Helical" evidence="1">
    <location>
        <begin position="12"/>
        <end position="33"/>
    </location>
</feature>
<organism evidence="2 3">
    <name type="scientific">Pricia antarctica</name>
    <dbReference type="NCBI Taxonomy" id="641691"/>
    <lineage>
        <taxon>Bacteria</taxon>
        <taxon>Pseudomonadati</taxon>
        <taxon>Bacteroidota</taxon>
        <taxon>Flavobacteriia</taxon>
        <taxon>Flavobacteriales</taxon>
        <taxon>Flavobacteriaceae</taxon>
        <taxon>Pricia</taxon>
    </lineage>
</organism>
<dbReference type="EMBL" id="FNAO01000004">
    <property type="protein sequence ID" value="SDE34013.1"/>
    <property type="molecule type" value="Genomic_DNA"/>
</dbReference>
<dbReference type="Proteomes" id="UP000199109">
    <property type="component" value="Unassembled WGS sequence"/>
</dbReference>
<gene>
    <name evidence="2" type="ORF">SAMN05421636_104407</name>
</gene>
<protein>
    <recommendedName>
        <fullName evidence="4">DUF2784 domain-containing protein</fullName>
    </recommendedName>
</protein>
<name>A0A1G7C433_9FLAO</name>
<feature type="transmembrane region" description="Helical" evidence="1">
    <location>
        <begin position="39"/>
        <end position="61"/>
    </location>
</feature>
<dbReference type="AlphaFoldDB" id="A0A1G7C433"/>
<sequence>MKNRELLVIKSVHSIIWLFFNMVIFYLLYAVIADTIDKWVWVCIGLIVAEGIVLLAFKWLCPLTVMARKFSDSTKDNFDIFLPNWLARHTKLIYTSIFGGSILILIYRLVFPLHIN</sequence>
<evidence type="ECO:0000313" key="3">
    <source>
        <dbReference type="Proteomes" id="UP000199109"/>
    </source>
</evidence>
<evidence type="ECO:0008006" key="4">
    <source>
        <dbReference type="Google" id="ProtNLM"/>
    </source>
</evidence>
<proteinExistence type="predicted"/>
<keyword evidence="1" id="KW-0472">Membrane</keyword>
<dbReference type="OrthoDB" id="573857at2"/>
<keyword evidence="3" id="KW-1185">Reference proteome</keyword>
<accession>A0A1G7C433</accession>
<evidence type="ECO:0000256" key="1">
    <source>
        <dbReference type="SAM" id="Phobius"/>
    </source>
</evidence>
<feature type="transmembrane region" description="Helical" evidence="1">
    <location>
        <begin position="92"/>
        <end position="110"/>
    </location>
</feature>
<dbReference type="STRING" id="641691.SAMN05421636_104407"/>
<keyword evidence="1" id="KW-1133">Transmembrane helix</keyword>
<dbReference type="RefSeq" id="WP_091868069.1">
    <property type="nucleotide sequence ID" value="NZ_FNAO01000004.1"/>
</dbReference>
<reference evidence="2 3" key="1">
    <citation type="submission" date="2016-10" db="EMBL/GenBank/DDBJ databases">
        <authorList>
            <person name="de Groot N.N."/>
        </authorList>
    </citation>
    <scope>NUCLEOTIDE SEQUENCE [LARGE SCALE GENOMIC DNA]</scope>
    <source>
        <strain evidence="2 3">DSM 23421</strain>
    </source>
</reference>
<evidence type="ECO:0000313" key="2">
    <source>
        <dbReference type="EMBL" id="SDE34013.1"/>
    </source>
</evidence>
<keyword evidence="1" id="KW-0812">Transmembrane</keyword>